<comment type="caution">
    <text evidence="1">The sequence shown here is derived from an EMBL/GenBank/DDBJ whole genome shotgun (WGS) entry which is preliminary data.</text>
</comment>
<evidence type="ECO:0000313" key="2">
    <source>
        <dbReference type="Proteomes" id="UP000054815"/>
    </source>
</evidence>
<accession>A0A0V0XF05</accession>
<dbReference type="Proteomes" id="UP000054815">
    <property type="component" value="Unassembled WGS sequence"/>
</dbReference>
<name>A0A0V0XF05_TRIPS</name>
<protein>
    <submittedName>
        <fullName evidence="1">Uncharacterized protein</fullName>
    </submittedName>
</protein>
<reference evidence="1 2" key="1">
    <citation type="submission" date="2015-01" db="EMBL/GenBank/DDBJ databases">
        <title>Evolution of Trichinella species and genotypes.</title>
        <authorList>
            <person name="Korhonen P.K."/>
            <person name="Edoardo P."/>
            <person name="Giuseppe L.R."/>
            <person name="Gasser R.B."/>
        </authorList>
    </citation>
    <scope>NUCLEOTIDE SEQUENCE [LARGE SCALE GENOMIC DNA]</scope>
    <source>
        <strain evidence="1">ISS141</strain>
    </source>
</reference>
<gene>
    <name evidence="1" type="ORF">T4E_7765</name>
</gene>
<sequence length="52" mass="6114">MKSALITALRLTTNTSCEYYLSPVVPPTPIYNYLERLSFKHRIPTYQRLQQP</sequence>
<evidence type="ECO:0000313" key="1">
    <source>
        <dbReference type="EMBL" id="KRX86195.1"/>
    </source>
</evidence>
<dbReference type="EMBL" id="JYDU01000429">
    <property type="protein sequence ID" value="KRX86195.1"/>
    <property type="molecule type" value="Genomic_DNA"/>
</dbReference>
<organism evidence="1 2">
    <name type="scientific">Trichinella pseudospiralis</name>
    <name type="common">Parasitic roundworm</name>
    <dbReference type="NCBI Taxonomy" id="6337"/>
    <lineage>
        <taxon>Eukaryota</taxon>
        <taxon>Metazoa</taxon>
        <taxon>Ecdysozoa</taxon>
        <taxon>Nematoda</taxon>
        <taxon>Enoplea</taxon>
        <taxon>Dorylaimia</taxon>
        <taxon>Trichinellida</taxon>
        <taxon>Trichinellidae</taxon>
        <taxon>Trichinella</taxon>
    </lineage>
</organism>
<proteinExistence type="predicted"/>
<dbReference type="AlphaFoldDB" id="A0A0V0XF05"/>